<feature type="region of interest" description="Disordered" evidence="7">
    <location>
        <begin position="211"/>
        <end position="246"/>
    </location>
</feature>
<dbReference type="GO" id="GO:0017069">
    <property type="term" value="F:snRNA binding"/>
    <property type="evidence" value="ECO:0007669"/>
    <property type="project" value="TreeGrafter"/>
</dbReference>
<keyword evidence="2 6" id="KW-0489">Methyltransferase</keyword>
<evidence type="ECO:0000256" key="7">
    <source>
        <dbReference type="SAM" id="MobiDB-lite"/>
    </source>
</evidence>
<dbReference type="PROSITE" id="PS51515">
    <property type="entry name" value="BIN3_SAM"/>
    <property type="match status" value="1"/>
</dbReference>
<keyword evidence="3 6" id="KW-0808">Transferase</keyword>
<evidence type="ECO:0000256" key="6">
    <source>
        <dbReference type="RuleBase" id="RU367087"/>
    </source>
</evidence>
<dbReference type="GO" id="GO:0040031">
    <property type="term" value="P:snRNA modification"/>
    <property type="evidence" value="ECO:0007669"/>
    <property type="project" value="TreeGrafter"/>
</dbReference>
<reference evidence="9 10" key="2">
    <citation type="submission" date="2016-05" db="EMBL/GenBank/DDBJ databases">
        <title>Lineage-specific infection strategies underlie the spectrum of fungal disease in amphibians.</title>
        <authorList>
            <person name="Cuomo C.A."/>
            <person name="Farrer R.A."/>
            <person name="James T."/>
            <person name="Longcore J."/>
            <person name="Birren B."/>
        </authorList>
    </citation>
    <scope>NUCLEOTIDE SEQUENCE [LARGE SCALE GENOMIC DNA]</scope>
    <source>
        <strain evidence="9 10">JEL423</strain>
    </source>
</reference>
<evidence type="ECO:0000259" key="8">
    <source>
        <dbReference type="PROSITE" id="PS51515"/>
    </source>
</evidence>
<dbReference type="SUPFAM" id="SSF53335">
    <property type="entry name" value="S-adenosyl-L-methionine-dependent methyltransferases"/>
    <property type="match status" value="1"/>
</dbReference>
<name>A0A177W887_BATDL</name>
<reference evidence="9 10" key="1">
    <citation type="submission" date="2006-10" db="EMBL/GenBank/DDBJ databases">
        <title>The Genome Sequence of Batrachochytrium dendrobatidis JEL423.</title>
        <authorList>
            <consortium name="The Broad Institute Genome Sequencing Platform"/>
            <person name="Birren B."/>
            <person name="Lander E."/>
            <person name="Galagan J."/>
            <person name="Cuomo C."/>
            <person name="Devon K."/>
            <person name="Jaffe D."/>
            <person name="Butler J."/>
            <person name="Alvarez P."/>
            <person name="Gnerre S."/>
            <person name="Grabherr M."/>
            <person name="Kleber M."/>
            <person name="Mauceli E."/>
            <person name="Brockman W."/>
            <person name="Young S."/>
            <person name="LaButti K."/>
            <person name="Sykes S."/>
            <person name="DeCaprio D."/>
            <person name="Crawford M."/>
            <person name="Koehrsen M."/>
            <person name="Engels R."/>
            <person name="Montgomery P."/>
            <person name="Pearson M."/>
            <person name="Howarth C."/>
            <person name="Larson L."/>
            <person name="White J."/>
            <person name="O'Leary S."/>
            <person name="Kodira C."/>
            <person name="Zeng Q."/>
            <person name="Yandava C."/>
            <person name="Alvarado L."/>
            <person name="Longcore J."/>
            <person name="James T."/>
        </authorList>
    </citation>
    <scope>NUCLEOTIDE SEQUENCE [LARGE SCALE GENOMIC DNA]</scope>
    <source>
        <strain evidence="9 10">JEL423</strain>
    </source>
</reference>
<feature type="domain" description="Bin3-type SAM" evidence="8">
    <location>
        <begin position="83"/>
        <end position="383"/>
    </location>
</feature>
<proteinExistence type="inferred from homology"/>
<dbReference type="GO" id="GO:0008173">
    <property type="term" value="F:RNA methyltransferase activity"/>
    <property type="evidence" value="ECO:0007669"/>
    <property type="project" value="UniProtKB-UniRule"/>
</dbReference>
<sequence length="383" mass="42888">MDNPYLAHIYKRKHRGSGQLGSSVIGENLIENSQQDCPHNPVTKKITLVSPSLQQKPRKTGKIFQFGNYSSYYGKRESSSRLDYRLAAFEKSWFEGLKVLDIGCNSGWMTISIGMAFQPALIEGVDIDPSLIKKSRARLAFCGSTCKLPTELQGLVPHTDYAVDSNENAATKPSTDALICDFDYYPASCAISFGPLPIVYLDPADTSPFSHQKSFSDNQHKLNTMSDPSRTSIDNSDRVDSNKHSLANPSYTNPTLFPFNVTFRAGDWLNEPPPPSDANRYHTILALSITKWIHLNSGDKGIKRFFQKCYQSLLFGGRLIVEPQNFETYHKRSNLTCTIQKNYSRIKFKPTDFVDYLLGQDVGFSSFFSIDPPSAKSAGFSHN</sequence>
<dbReference type="GO" id="GO:0032259">
    <property type="term" value="P:methylation"/>
    <property type="evidence" value="ECO:0007669"/>
    <property type="project" value="UniProtKB-KW"/>
</dbReference>
<dbReference type="PANTHER" id="PTHR12315">
    <property type="entry name" value="BICOID-INTERACTING PROTEIN RELATED"/>
    <property type="match status" value="1"/>
</dbReference>
<dbReference type="AlphaFoldDB" id="A0A177W887"/>
<dbReference type="CDD" id="cd02440">
    <property type="entry name" value="AdoMet_MTases"/>
    <property type="match status" value="1"/>
</dbReference>
<dbReference type="Gene3D" id="3.40.50.150">
    <property type="entry name" value="Vaccinia Virus protein VP39"/>
    <property type="match status" value="1"/>
</dbReference>
<evidence type="ECO:0000313" key="9">
    <source>
        <dbReference type="EMBL" id="OAJ35932.1"/>
    </source>
</evidence>
<dbReference type="GO" id="GO:0008171">
    <property type="term" value="F:O-methyltransferase activity"/>
    <property type="evidence" value="ECO:0007669"/>
    <property type="project" value="UniProtKB-UniRule"/>
</dbReference>
<comment type="similarity">
    <text evidence="1 6">Belongs to the methyltransferase superfamily.</text>
</comment>
<dbReference type="InterPro" id="IPR024160">
    <property type="entry name" value="BIN3_SAM-bd_dom"/>
</dbReference>
<organism evidence="9 10">
    <name type="scientific">Batrachochytrium dendrobatidis (strain JEL423)</name>
    <dbReference type="NCBI Taxonomy" id="403673"/>
    <lineage>
        <taxon>Eukaryota</taxon>
        <taxon>Fungi</taxon>
        <taxon>Fungi incertae sedis</taxon>
        <taxon>Chytridiomycota</taxon>
        <taxon>Chytridiomycota incertae sedis</taxon>
        <taxon>Chytridiomycetes</taxon>
        <taxon>Rhizophydiales</taxon>
        <taxon>Rhizophydiales incertae sedis</taxon>
        <taxon>Batrachochytrium</taxon>
    </lineage>
</organism>
<dbReference type="STRING" id="403673.A0A177W887"/>
<evidence type="ECO:0000313" key="10">
    <source>
        <dbReference type="Proteomes" id="UP000077115"/>
    </source>
</evidence>
<dbReference type="InterPro" id="IPR039772">
    <property type="entry name" value="Bin3-like"/>
</dbReference>
<dbReference type="VEuPathDB" id="FungiDB:BDEG_20158"/>
<accession>A0A177W887</accession>
<keyword evidence="4 5" id="KW-0949">S-adenosyl-L-methionine</keyword>
<evidence type="ECO:0000256" key="2">
    <source>
        <dbReference type="ARBA" id="ARBA00022603"/>
    </source>
</evidence>
<dbReference type="PANTHER" id="PTHR12315:SF0">
    <property type="entry name" value="7SK SNRNA METHYLPHOSPHATE CAPPING ENZYME"/>
    <property type="match status" value="1"/>
</dbReference>
<evidence type="ECO:0000256" key="1">
    <source>
        <dbReference type="ARBA" id="ARBA00008361"/>
    </source>
</evidence>
<dbReference type="EMBL" id="DS022300">
    <property type="protein sequence ID" value="OAJ35932.1"/>
    <property type="molecule type" value="Genomic_DNA"/>
</dbReference>
<dbReference type="Proteomes" id="UP000077115">
    <property type="component" value="Unassembled WGS sequence"/>
</dbReference>
<dbReference type="InterPro" id="IPR029063">
    <property type="entry name" value="SAM-dependent_MTases_sf"/>
</dbReference>
<dbReference type="InterPro" id="IPR010675">
    <property type="entry name" value="Bin3_C"/>
</dbReference>
<protein>
    <recommendedName>
        <fullName evidence="6">RNA methyltransferase</fullName>
        <ecNumber evidence="6">2.1.1.-</ecNumber>
    </recommendedName>
</protein>
<dbReference type="EC" id="2.1.1.-" evidence="6"/>
<feature type="compositionally biased region" description="Polar residues" evidence="7">
    <location>
        <begin position="211"/>
        <end position="234"/>
    </location>
</feature>
<dbReference type="OrthoDB" id="540004at2759"/>
<evidence type="ECO:0000256" key="3">
    <source>
        <dbReference type="ARBA" id="ARBA00022679"/>
    </source>
</evidence>
<dbReference type="Pfam" id="PF06859">
    <property type="entry name" value="Bin3"/>
    <property type="match status" value="1"/>
</dbReference>
<evidence type="ECO:0000256" key="4">
    <source>
        <dbReference type="ARBA" id="ARBA00022691"/>
    </source>
</evidence>
<evidence type="ECO:0000256" key="5">
    <source>
        <dbReference type="PROSITE-ProRule" id="PRU00848"/>
    </source>
</evidence>
<gene>
    <name evidence="9" type="ORF">BDEG_20158</name>
</gene>